<dbReference type="HAMAP" id="MF_00120">
    <property type="entry name" value="GatA"/>
    <property type="match status" value="1"/>
</dbReference>
<dbReference type="EC" id="6.3.5.7" evidence="5"/>
<keyword evidence="2 5" id="KW-0547">Nucleotide-binding</keyword>
<evidence type="ECO:0000256" key="3">
    <source>
        <dbReference type="ARBA" id="ARBA00022840"/>
    </source>
</evidence>
<dbReference type="InterPro" id="IPR023631">
    <property type="entry name" value="Amidase_dom"/>
</dbReference>
<accession>A0AAF3ETA4</accession>
<evidence type="ECO:0000313" key="7">
    <source>
        <dbReference type="Proteomes" id="UP000887575"/>
    </source>
</evidence>
<protein>
    <recommendedName>
        <fullName evidence="5">Glutamyl-tRNA(Gln) amidotransferase subunit A, mitochondrial</fullName>
        <shortName evidence="5">Glu-AdT subunit A</shortName>
        <ecNumber evidence="5">6.3.5.7</ecNumber>
    </recommendedName>
</protein>
<dbReference type="WBParaSite" id="MBELARI_LOCUS17382">
    <property type="protein sequence ID" value="MBELARI_LOCUS17382"/>
    <property type="gene ID" value="MBELARI_LOCUS17382"/>
</dbReference>
<dbReference type="Gene3D" id="3.90.1300.10">
    <property type="entry name" value="Amidase signature (AS) domain"/>
    <property type="match status" value="1"/>
</dbReference>
<keyword evidence="7" id="KW-1185">Reference proteome</keyword>
<dbReference type="AlphaFoldDB" id="A0AAF3ETA4"/>
<feature type="active site" description="Charge relay system" evidence="5">
    <location>
        <position position="130"/>
    </location>
</feature>
<dbReference type="PANTHER" id="PTHR11895">
    <property type="entry name" value="TRANSAMIDASE"/>
    <property type="match status" value="1"/>
</dbReference>
<dbReference type="InterPro" id="IPR000120">
    <property type="entry name" value="Amidase"/>
</dbReference>
<keyword evidence="1 5" id="KW-0436">Ligase</keyword>
<evidence type="ECO:0000259" key="6">
    <source>
        <dbReference type="Pfam" id="PF01425"/>
    </source>
</evidence>
<comment type="catalytic activity">
    <reaction evidence="5">
        <text>L-glutamyl-tRNA(Gln) + L-glutamine + ATP + H2O = L-glutaminyl-tRNA(Gln) + L-glutamate + ADP + phosphate + H(+)</text>
        <dbReference type="Rhea" id="RHEA:17521"/>
        <dbReference type="Rhea" id="RHEA-COMP:9681"/>
        <dbReference type="Rhea" id="RHEA-COMP:9684"/>
        <dbReference type="ChEBI" id="CHEBI:15377"/>
        <dbReference type="ChEBI" id="CHEBI:15378"/>
        <dbReference type="ChEBI" id="CHEBI:29985"/>
        <dbReference type="ChEBI" id="CHEBI:30616"/>
        <dbReference type="ChEBI" id="CHEBI:43474"/>
        <dbReference type="ChEBI" id="CHEBI:58359"/>
        <dbReference type="ChEBI" id="CHEBI:78520"/>
        <dbReference type="ChEBI" id="CHEBI:78521"/>
        <dbReference type="ChEBI" id="CHEBI:456216"/>
        <dbReference type="EC" id="6.3.5.7"/>
    </reaction>
</comment>
<dbReference type="Proteomes" id="UP000887575">
    <property type="component" value="Unassembled WGS sequence"/>
</dbReference>
<dbReference type="InterPro" id="IPR004412">
    <property type="entry name" value="GatA"/>
</dbReference>
<evidence type="ECO:0000256" key="1">
    <source>
        <dbReference type="ARBA" id="ARBA00022598"/>
    </source>
</evidence>
<dbReference type="GO" id="GO:0005524">
    <property type="term" value="F:ATP binding"/>
    <property type="evidence" value="ECO:0007669"/>
    <property type="project" value="UniProtKB-KW"/>
</dbReference>
<dbReference type="GO" id="GO:0050567">
    <property type="term" value="F:glutaminyl-tRNA synthase (glutamine-hydrolyzing) activity"/>
    <property type="evidence" value="ECO:0007669"/>
    <property type="project" value="UniProtKB-UniRule"/>
</dbReference>
<comment type="function">
    <text evidence="5">Allows the formation of correctly charged Gln-tRNA(Gln) through the transamidation of misacylated Glu-tRNA(Gln) in the mitochondria. The reaction takes place in the presence of glutamine and ATP through an activated gamma-phospho-Glu-tRNA(Gln).</text>
</comment>
<keyword evidence="4 5" id="KW-0648">Protein biosynthesis</keyword>
<feature type="domain" description="Amidase" evidence="6">
    <location>
        <begin position="11"/>
        <end position="441"/>
    </location>
</feature>
<reference evidence="8" key="1">
    <citation type="submission" date="2024-02" db="UniProtKB">
        <authorList>
            <consortium name="WormBaseParasite"/>
        </authorList>
    </citation>
    <scope>IDENTIFICATION</scope>
</reference>
<dbReference type="PANTHER" id="PTHR11895:SF7">
    <property type="entry name" value="GLUTAMYL-TRNA(GLN) AMIDOTRANSFERASE SUBUNIT A, MITOCHONDRIAL"/>
    <property type="match status" value="1"/>
</dbReference>
<dbReference type="GO" id="GO:0005739">
    <property type="term" value="C:mitochondrion"/>
    <property type="evidence" value="ECO:0007669"/>
    <property type="project" value="UniProtKB-SubCell"/>
</dbReference>
<comment type="subunit">
    <text evidence="5">Subunit of the heterotrimeric GatCAB amidotransferase (AdT) complex, composed of A, B and C subunits.</text>
</comment>
<evidence type="ECO:0000313" key="8">
    <source>
        <dbReference type="WBParaSite" id="MBELARI_LOCUS17382"/>
    </source>
</evidence>
<evidence type="ECO:0000256" key="4">
    <source>
        <dbReference type="ARBA" id="ARBA00022917"/>
    </source>
</evidence>
<name>A0AAF3ETA4_9BILA</name>
<organism evidence="7 8">
    <name type="scientific">Mesorhabditis belari</name>
    <dbReference type="NCBI Taxonomy" id="2138241"/>
    <lineage>
        <taxon>Eukaryota</taxon>
        <taxon>Metazoa</taxon>
        <taxon>Ecdysozoa</taxon>
        <taxon>Nematoda</taxon>
        <taxon>Chromadorea</taxon>
        <taxon>Rhabditida</taxon>
        <taxon>Rhabditina</taxon>
        <taxon>Rhabditomorpha</taxon>
        <taxon>Rhabditoidea</taxon>
        <taxon>Rhabditidae</taxon>
        <taxon>Mesorhabditinae</taxon>
        <taxon>Mesorhabditis</taxon>
    </lineage>
</organism>
<evidence type="ECO:0000256" key="5">
    <source>
        <dbReference type="HAMAP-Rule" id="MF_03150"/>
    </source>
</evidence>
<dbReference type="GO" id="GO:0070681">
    <property type="term" value="P:glutaminyl-tRNAGln biosynthesis via transamidation"/>
    <property type="evidence" value="ECO:0007669"/>
    <property type="project" value="UniProtKB-UniRule"/>
</dbReference>
<comment type="subcellular location">
    <subcellularLocation>
        <location evidence="5">Mitochondrion</location>
    </subcellularLocation>
</comment>
<evidence type="ECO:0000256" key="2">
    <source>
        <dbReference type="ARBA" id="ARBA00022741"/>
    </source>
</evidence>
<dbReference type="SUPFAM" id="SSF75304">
    <property type="entry name" value="Amidase signature (AS) enzymes"/>
    <property type="match status" value="1"/>
</dbReference>
<sequence length="451" mass="49368">MERIESAITSAIRHRPLNALITETFDLARHQAKEAIKRGQKPFPLVVKDCYALKGVRATCASKMLKDYVPPYTATSVQRLIDSGGCVIGKGNMDEYSMGTSSALGHFGPVKNGLSNLEKLDDDWVVAGGSSGGPAVSVQMGIADCSIGSDTGGSVRNPAAFTGVFGFKPTYGTISRYGLIPLVNSLDAPSIFAQSAEECWRFFEIAAGQDANDSTSIDPKTSLLSKKLSDLVIGIPKEYHNESLTDEAWQLWNRAANILTRLGAKVQTVSLPLTKYSLICYHVASGGDIASNMARYDSVAYGHRSSNNQSTFELYSSSRTESLNSVVKKRIHFGNYFLMKKHRKEYFERALKVRRLIAEEMWKAFKEVDLLLTPTACGVAPLFSQLHGENFARESDDDFYTQPVNMAGVPAVSIPLGTSPSSNLPLSVQLIGDRLQDRLVLEVAEQLYKAR</sequence>
<dbReference type="InterPro" id="IPR036928">
    <property type="entry name" value="AS_sf"/>
</dbReference>
<dbReference type="GO" id="GO:0030956">
    <property type="term" value="C:glutamyl-tRNA(Gln) amidotransferase complex"/>
    <property type="evidence" value="ECO:0007669"/>
    <property type="project" value="UniProtKB-UniRule"/>
</dbReference>
<proteinExistence type="inferred from homology"/>
<keyword evidence="3 5" id="KW-0067">ATP-binding</keyword>
<dbReference type="GO" id="GO:0032543">
    <property type="term" value="P:mitochondrial translation"/>
    <property type="evidence" value="ECO:0007669"/>
    <property type="project" value="UniProtKB-UniRule"/>
</dbReference>
<feature type="active site" description="Acyl-ester intermediate" evidence="5">
    <location>
        <position position="154"/>
    </location>
</feature>
<keyword evidence="5" id="KW-0496">Mitochondrion</keyword>
<comment type="similarity">
    <text evidence="5">Belongs to the amidase family. GatA subfamily.</text>
</comment>
<dbReference type="Pfam" id="PF01425">
    <property type="entry name" value="Amidase"/>
    <property type="match status" value="1"/>
</dbReference>
<feature type="active site" description="Charge relay system" evidence="5">
    <location>
        <position position="48"/>
    </location>
</feature>